<dbReference type="AlphaFoldDB" id="A0A415ETP6"/>
<dbReference type="RefSeq" id="WP_142967449.1">
    <property type="nucleotide sequence ID" value="NZ_CABHBI010000006.1"/>
</dbReference>
<comment type="caution">
    <text evidence="2">The sequence shown here is derived from an EMBL/GenBank/DDBJ whole genome shotgun (WGS) entry which is preliminary data.</text>
</comment>
<evidence type="ECO:0000259" key="1">
    <source>
        <dbReference type="Pfam" id="PF20251"/>
    </source>
</evidence>
<dbReference type="Pfam" id="PF20251">
    <property type="entry name" value="Big_14"/>
    <property type="match status" value="1"/>
</dbReference>
<dbReference type="Proteomes" id="UP000286288">
    <property type="component" value="Unassembled WGS sequence"/>
</dbReference>
<proteinExistence type="predicted"/>
<protein>
    <recommendedName>
        <fullName evidence="1">Bacterial Ig-like domain-containing protein</fullName>
    </recommendedName>
</protein>
<feature type="domain" description="Bacterial Ig-like" evidence="1">
    <location>
        <begin position="54"/>
        <end position="147"/>
    </location>
</feature>
<evidence type="ECO:0000313" key="3">
    <source>
        <dbReference type="Proteomes" id="UP000286288"/>
    </source>
</evidence>
<accession>A0A415ETP6</accession>
<dbReference type="InterPro" id="IPR046878">
    <property type="entry name" value="Big_14"/>
</dbReference>
<reference evidence="2 3" key="1">
    <citation type="submission" date="2018-08" db="EMBL/GenBank/DDBJ databases">
        <title>A genome reference for cultivated species of the human gut microbiota.</title>
        <authorList>
            <person name="Zou Y."/>
            <person name="Xue W."/>
            <person name="Luo G."/>
        </authorList>
    </citation>
    <scope>NUCLEOTIDE SEQUENCE [LARGE SCALE GENOMIC DNA]</scope>
    <source>
        <strain evidence="2 3">AF48-16</strain>
    </source>
</reference>
<evidence type="ECO:0000313" key="2">
    <source>
        <dbReference type="EMBL" id="RHK06670.1"/>
    </source>
</evidence>
<sequence length="162" mass="18640">MKTIKFLVFLLLLLIISGCTGFRQLQEQPTDLMVGQSVNRIPVDTFMGPPSPQQATLRLEVETSTATSGRFKLYNHSDQRVIYDNYFAVDVFEGDEWRELLFKEDVVFQDIGLYASAHSQTTLLINWSEYFGTLPKGTYRLIKEVTIEEEGPQTLMIEFMIE</sequence>
<dbReference type="EMBL" id="QRMZ01000008">
    <property type="protein sequence ID" value="RHK06670.1"/>
    <property type="molecule type" value="Genomic_DNA"/>
</dbReference>
<organism evidence="2 3">
    <name type="scientific">Enterococcus casseliflavus</name>
    <name type="common">Enterococcus flavescens</name>
    <dbReference type="NCBI Taxonomy" id="37734"/>
    <lineage>
        <taxon>Bacteria</taxon>
        <taxon>Bacillati</taxon>
        <taxon>Bacillota</taxon>
        <taxon>Bacilli</taxon>
        <taxon>Lactobacillales</taxon>
        <taxon>Enterococcaceae</taxon>
        <taxon>Enterococcus</taxon>
    </lineage>
</organism>
<gene>
    <name evidence="2" type="ORF">DW084_07335</name>
</gene>
<dbReference type="PROSITE" id="PS51257">
    <property type="entry name" value="PROKAR_LIPOPROTEIN"/>
    <property type="match status" value="1"/>
</dbReference>
<name>A0A415ETP6_ENTCA</name>